<dbReference type="RefSeq" id="WP_109675495.1">
    <property type="nucleotide sequence ID" value="NZ_CP086615.1"/>
</dbReference>
<feature type="transmembrane region" description="Helical" evidence="1">
    <location>
        <begin position="18"/>
        <end position="47"/>
    </location>
</feature>
<feature type="transmembrane region" description="Helical" evidence="1">
    <location>
        <begin position="198"/>
        <end position="218"/>
    </location>
</feature>
<gene>
    <name evidence="3" type="ORF">DEM34_01395</name>
</gene>
<evidence type="ECO:0000313" key="4">
    <source>
        <dbReference type="Proteomes" id="UP000245474"/>
    </source>
</evidence>
<feature type="transmembrane region" description="Helical" evidence="1">
    <location>
        <begin position="464"/>
        <end position="488"/>
    </location>
</feature>
<keyword evidence="1" id="KW-0472">Membrane</keyword>
<dbReference type="PANTHER" id="PTHR35342:SF5">
    <property type="entry name" value="TRICARBOXYLIC TRANSPORT PROTEIN"/>
    <property type="match status" value="1"/>
</dbReference>
<dbReference type="PANTHER" id="PTHR35342">
    <property type="entry name" value="TRICARBOXYLIC TRANSPORT PROTEIN"/>
    <property type="match status" value="1"/>
</dbReference>
<comment type="caution">
    <text evidence="3">The sequence shown here is derived from an EMBL/GenBank/DDBJ whole genome shotgun (WGS) entry which is preliminary data.</text>
</comment>
<feature type="transmembrane region" description="Helical" evidence="1">
    <location>
        <begin position="59"/>
        <end position="80"/>
    </location>
</feature>
<reference evidence="3 4" key="1">
    <citation type="submission" date="2018-05" db="EMBL/GenBank/DDBJ databases">
        <title>Spiribacter halobius sp. nov., a moderately halophilic bacterium isolated from marine solar saltern.</title>
        <authorList>
            <person name="Zheng W.-S."/>
            <person name="Lu D.-C."/>
            <person name="Du Z.-J."/>
        </authorList>
    </citation>
    <scope>NUCLEOTIDE SEQUENCE [LARGE SCALE GENOMIC DNA]</scope>
    <source>
        <strain evidence="3 4">E85</strain>
    </source>
</reference>
<proteinExistence type="predicted"/>
<feature type="transmembrane region" description="Helical" evidence="1">
    <location>
        <begin position="106"/>
        <end position="130"/>
    </location>
</feature>
<feature type="transmembrane region" description="Helical" evidence="1">
    <location>
        <begin position="168"/>
        <end position="186"/>
    </location>
</feature>
<evidence type="ECO:0000256" key="1">
    <source>
        <dbReference type="SAM" id="Phobius"/>
    </source>
</evidence>
<feature type="transmembrane region" description="Helical" evidence="1">
    <location>
        <begin position="388"/>
        <end position="405"/>
    </location>
</feature>
<accession>A0A2U2N8B7</accession>
<feature type="transmembrane region" description="Helical" evidence="1">
    <location>
        <begin position="258"/>
        <end position="279"/>
    </location>
</feature>
<name>A0A2U2N8B7_9GAMM</name>
<keyword evidence="4" id="KW-1185">Reference proteome</keyword>
<feature type="transmembrane region" description="Helical" evidence="1">
    <location>
        <begin position="354"/>
        <end position="376"/>
    </location>
</feature>
<dbReference type="InterPro" id="IPR002823">
    <property type="entry name" value="DUF112_TM"/>
</dbReference>
<evidence type="ECO:0000259" key="2">
    <source>
        <dbReference type="Pfam" id="PF01970"/>
    </source>
</evidence>
<protein>
    <submittedName>
        <fullName evidence="3">C4-dicarboxylate ABC transporter permease</fullName>
    </submittedName>
</protein>
<dbReference type="AlphaFoldDB" id="A0A2U2N8B7"/>
<dbReference type="OrthoDB" id="9781349at2"/>
<dbReference type="EMBL" id="QFFI01000002">
    <property type="protein sequence ID" value="PWG65425.1"/>
    <property type="molecule type" value="Genomic_DNA"/>
</dbReference>
<dbReference type="Proteomes" id="UP000245474">
    <property type="component" value="Unassembled WGS sequence"/>
</dbReference>
<feature type="transmembrane region" description="Helical" evidence="1">
    <location>
        <begin position="411"/>
        <end position="427"/>
    </location>
</feature>
<feature type="domain" description="DUF112" evidence="2">
    <location>
        <begin position="18"/>
        <end position="437"/>
    </location>
</feature>
<sequence>MIEDLVAGSAAIFRIEALALIVAGTAVGLFVGSVPGLTATMSLALLVPFTFTMDPLNGLVLLGAVYVASMYGGAYTAILINTPGTPGAIATTLDGFPMAQQGRAELAILVTTLASVIGGVISVVVVIMLAPPLTALAIRFGPAEYFWIAVLGLSLIAGLSTGSLMKGLLGGAIGILLGTIGVSPIGGESRFLFGLSSLQGGVNLLVALIGLFAIPELIRLTATAKKSVSFDYTRGRERLANVVRETCGRPLNVIRSSLIGVVIGIIPGAGNNVAGLVAYSEAKRAARDPDSFGKGNVAGVVASESSNNAAVAGSVVPLLTLGVPGSPPAAVMLGALMLHGIRPGTALFAESGDLAYGFILSLGVAALALLPVGLMGGRIIFRAVASMPLAYLVPVIGFMTILGAYSMRNSIVDVFIMLGLGIFAYAVREIGIQPAPIALGLILGPIAENGFSQAMLMGGARYDFAVLALFDSLLSWVLIVLVLATLVWPYLQARRGRPVPVAGGE</sequence>
<feature type="transmembrane region" description="Helical" evidence="1">
    <location>
        <begin position="136"/>
        <end position="156"/>
    </location>
</feature>
<keyword evidence="1" id="KW-1133">Transmembrane helix</keyword>
<feature type="transmembrane region" description="Helical" evidence="1">
    <location>
        <begin position="439"/>
        <end position="458"/>
    </location>
</feature>
<dbReference type="Pfam" id="PF01970">
    <property type="entry name" value="TctA"/>
    <property type="match status" value="1"/>
</dbReference>
<organism evidence="3 4">
    <name type="scientific">Sediminicurvatus halobius</name>
    <dbReference type="NCBI Taxonomy" id="2182432"/>
    <lineage>
        <taxon>Bacteria</taxon>
        <taxon>Pseudomonadati</taxon>
        <taxon>Pseudomonadota</taxon>
        <taxon>Gammaproteobacteria</taxon>
        <taxon>Chromatiales</taxon>
        <taxon>Ectothiorhodospiraceae</taxon>
        <taxon>Sediminicurvatus</taxon>
    </lineage>
</organism>
<keyword evidence="1" id="KW-0812">Transmembrane</keyword>
<evidence type="ECO:0000313" key="3">
    <source>
        <dbReference type="EMBL" id="PWG65425.1"/>
    </source>
</evidence>